<evidence type="ECO:0000256" key="1">
    <source>
        <dbReference type="SAM" id="MobiDB-lite"/>
    </source>
</evidence>
<sequence length="77" mass="8541">MLASQMKHSDQSIGKNCRSTQCSLGRASYGEKQLKAASKQSGVSGMEKQTTREGGIHPNKREKGEREREIHEHSSII</sequence>
<proteinExistence type="predicted"/>
<dbReference type="Proteomes" id="UP001432322">
    <property type="component" value="Unassembled WGS sequence"/>
</dbReference>
<feature type="non-terminal residue" evidence="2">
    <location>
        <position position="77"/>
    </location>
</feature>
<reference evidence="2" key="1">
    <citation type="submission" date="2023-10" db="EMBL/GenBank/DDBJ databases">
        <title>Genome assembly of Pristionchus species.</title>
        <authorList>
            <person name="Yoshida K."/>
            <person name="Sommer R.J."/>
        </authorList>
    </citation>
    <scope>NUCLEOTIDE SEQUENCE</scope>
    <source>
        <strain evidence="2">RS5133</strain>
    </source>
</reference>
<organism evidence="2 3">
    <name type="scientific">Pristionchus fissidentatus</name>
    <dbReference type="NCBI Taxonomy" id="1538716"/>
    <lineage>
        <taxon>Eukaryota</taxon>
        <taxon>Metazoa</taxon>
        <taxon>Ecdysozoa</taxon>
        <taxon>Nematoda</taxon>
        <taxon>Chromadorea</taxon>
        <taxon>Rhabditida</taxon>
        <taxon>Rhabditina</taxon>
        <taxon>Diplogasteromorpha</taxon>
        <taxon>Diplogasteroidea</taxon>
        <taxon>Neodiplogasteridae</taxon>
        <taxon>Pristionchus</taxon>
    </lineage>
</organism>
<comment type="caution">
    <text evidence="2">The sequence shown here is derived from an EMBL/GenBank/DDBJ whole genome shotgun (WGS) entry which is preliminary data.</text>
</comment>
<keyword evidence="3" id="KW-1185">Reference proteome</keyword>
<name>A0AAV5WYE5_9BILA</name>
<feature type="compositionally biased region" description="Basic and acidic residues" evidence="1">
    <location>
        <begin position="49"/>
        <end position="77"/>
    </location>
</feature>
<evidence type="ECO:0000313" key="2">
    <source>
        <dbReference type="EMBL" id="GMT34767.1"/>
    </source>
</evidence>
<evidence type="ECO:0000313" key="3">
    <source>
        <dbReference type="Proteomes" id="UP001432322"/>
    </source>
</evidence>
<protein>
    <recommendedName>
        <fullName evidence="4">Small EDRK-rich factor-like N-terminal domain-containing protein</fullName>
    </recommendedName>
</protein>
<dbReference type="AlphaFoldDB" id="A0AAV5WYE5"/>
<feature type="region of interest" description="Disordered" evidence="1">
    <location>
        <begin position="28"/>
        <end position="77"/>
    </location>
</feature>
<gene>
    <name evidence="2" type="ORF">PFISCL1PPCAC_26064</name>
</gene>
<evidence type="ECO:0008006" key="4">
    <source>
        <dbReference type="Google" id="ProtNLM"/>
    </source>
</evidence>
<accession>A0AAV5WYE5</accession>
<dbReference type="EMBL" id="BTSY01000006">
    <property type="protein sequence ID" value="GMT34767.1"/>
    <property type="molecule type" value="Genomic_DNA"/>
</dbReference>